<evidence type="ECO:0000256" key="3">
    <source>
        <dbReference type="ARBA" id="ARBA00022982"/>
    </source>
</evidence>
<keyword evidence="2" id="KW-0479">Metal-binding</keyword>
<evidence type="ECO:0000256" key="4">
    <source>
        <dbReference type="ARBA" id="ARBA00023008"/>
    </source>
</evidence>
<keyword evidence="4" id="KW-0186">Copper</keyword>
<dbReference type="GO" id="GO:0009055">
    <property type="term" value="F:electron transfer activity"/>
    <property type="evidence" value="ECO:0007669"/>
    <property type="project" value="InterPro"/>
</dbReference>
<dbReference type="PROSITE" id="PS51485">
    <property type="entry name" value="PHYTOCYANIN"/>
    <property type="match status" value="1"/>
</dbReference>
<gene>
    <name evidence="9" type="primary">LOC111008936</name>
</gene>
<keyword evidence="3" id="KW-0249">Electron transport</keyword>
<dbReference type="SUPFAM" id="SSF49503">
    <property type="entry name" value="Cupredoxins"/>
    <property type="match status" value="1"/>
</dbReference>
<dbReference type="Pfam" id="PF02298">
    <property type="entry name" value="Cu_bind_like"/>
    <property type="match status" value="1"/>
</dbReference>
<name>A0A6J1CAJ0_MOMCH</name>
<evidence type="ECO:0000256" key="1">
    <source>
        <dbReference type="ARBA" id="ARBA00022448"/>
    </source>
</evidence>
<dbReference type="FunFam" id="2.60.40.420:FF:000003">
    <property type="entry name" value="Blue copper"/>
    <property type="match status" value="1"/>
</dbReference>
<dbReference type="PANTHER" id="PTHR33021:SF499">
    <property type="entry name" value="OS12G0150500 PROTEIN"/>
    <property type="match status" value="1"/>
</dbReference>
<dbReference type="CDD" id="cd04216">
    <property type="entry name" value="Phytocyanin"/>
    <property type="match status" value="1"/>
</dbReference>
<dbReference type="InterPro" id="IPR039391">
    <property type="entry name" value="Phytocyanin-like"/>
</dbReference>
<dbReference type="KEGG" id="mcha:111008936"/>
<dbReference type="PANTHER" id="PTHR33021">
    <property type="entry name" value="BLUE COPPER PROTEIN"/>
    <property type="match status" value="1"/>
</dbReference>
<dbReference type="GeneID" id="111008936"/>
<evidence type="ECO:0000256" key="2">
    <source>
        <dbReference type="ARBA" id="ARBA00022723"/>
    </source>
</evidence>
<protein>
    <submittedName>
        <fullName evidence="9">Uclacyanin 1-like</fullName>
    </submittedName>
</protein>
<organism evidence="8 9">
    <name type="scientific">Momordica charantia</name>
    <name type="common">Bitter gourd</name>
    <name type="synonym">Balsam pear</name>
    <dbReference type="NCBI Taxonomy" id="3673"/>
    <lineage>
        <taxon>Eukaryota</taxon>
        <taxon>Viridiplantae</taxon>
        <taxon>Streptophyta</taxon>
        <taxon>Embryophyta</taxon>
        <taxon>Tracheophyta</taxon>
        <taxon>Spermatophyta</taxon>
        <taxon>Magnoliopsida</taxon>
        <taxon>eudicotyledons</taxon>
        <taxon>Gunneridae</taxon>
        <taxon>Pentapetalae</taxon>
        <taxon>rosids</taxon>
        <taxon>fabids</taxon>
        <taxon>Cucurbitales</taxon>
        <taxon>Cucurbitaceae</taxon>
        <taxon>Momordiceae</taxon>
        <taxon>Momordica</taxon>
    </lineage>
</organism>
<reference evidence="9" key="1">
    <citation type="submission" date="2025-08" db="UniProtKB">
        <authorList>
            <consortium name="RefSeq"/>
        </authorList>
    </citation>
    <scope>IDENTIFICATION</scope>
    <source>
        <strain evidence="9">OHB3-1</strain>
    </source>
</reference>
<keyword evidence="1" id="KW-0813">Transport</keyword>
<dbReference type="GO" id="GO:0005886">
    <property type="term" value="C:plasma membrane"/>
    <property type="evidence" value="ECO:0007669"/>
    <property type="project" value="TreeGrafter"/>
</dbReference>
<keyword evidence="8" id="KW-1185">Reference proteome</keyword>
<dbReference type="RefSeq" id="XP_022137508.1">
    <property type="nucleotide sequence ID" value="XM_022281816.1"/>
</dbReference>
<keyword evidence="5" id="KW-0325">Glycoprotein</keyword>
<evidence type="ECO:0000313" key="8">
    <source>
        <dbReference type="Proteomes" id="UP000504603"/>
    </source>
</evidence>
<sequence>MTTAKSLDAPNFSNCNRLYKRRERGGDVEVEPSQLSAALSLRPHLLLVTIETPSGTGSSSGPTEEAFLEIWTKMEALRPGGAVRVIIVMVITAIFFRCVTATNHSVGGASGWDLSSNIQDWSAATTFQVGDYLVFNYLPVHDVLEVNRTDFSNCHTVNPISTHSDGETAIHLKQPGTRYFICGRFQHCLMGLKLRVQVLQRLSNSTDDGAGNQEDRRRPRPPSPSPPPQHPSAPSPPSPPAFDPPPLPETPAARSPCICSDSGVGELMKGGPLKWWWWVLFSTLATRPCFHPLIR</sequence>
<feature type="region of interest" description="Disordered" evidence="6">
    <location>
        <begin position="203"/>
        <end position="254"/>
    </location>
</feature>
<dbReference type="OrthoDB" id="1903230at2759"/>
<feature type="compositionally biased region" description="Pro residues" evidence="6">
    <location>
        <begin position="221"/>
        <end position="249"/>
    </location>
</feature>
<evidence type="ECO:0000313" key="9">
    <source>
        <dbReference type="RefSeq" id="XP_022137508.1"/>
    </source>
</evidence>
<evidence type="ECO:0000256" key="5">
    <source>
        <dbReference type="ARBA" id="ARBA00023180"/>
    </source>
</evidence>
<dbReference type="Proteomes" id="UP000504603">
    <property type="component" value="Unplaced"/>
</dbReference>
<evidence type="ECO:0000259" key="7">
    <source>
        <dbReference type="PROSITE" id="PS51485"/>
    </source>
</evidence>
<proteinExistence type="predicted"/>
<feature type="domain" description="Phytocyanin" evidence="7">
    <location>
        <begin position="102"/>
        <end position="200"/>
    </location>
</feature>
<dbReference type="AlphaFoldDB" id="A0A6J1CAJ0"/>
<dbReference type="Gene3D" id="2.60.40.420">
    <property type="entry name" value="Cupredoxins - blue copper proteins"/>
    <property type="match status" value="1"/>
</dbReference>
<evidence type="ECO:0000256" key="6">
    <source>
        <dbReference type="SAM" id="MobiDB-lite"/>
    </source>
</evidence>
<dbReference type="InterPro" id="IPR003245">
    <property type="entry name" value="Phytocyanin_dom"/>
</dbReference>
<dbReference type="GO" id="GO:0046872">
    <property type="term" value="F:metal ion binding"/>
    <property type="evidence" value="ECO:0007669"/>
    <property type="project" value="UniProtKB-KW"/>
</dbReference>
<accession>A0A6J1CAJ0</accession>
<dbReference type="InterPro" id="IPR008972">
    <property type="entry name" value="Cupredoxin"/>
</dbReference>